<dbReference type="InterPro" id="IPR005746">
    <property type="entry name" value="Thioredoxin"/>
</dbReference>
<evidence type="ECO:0000256" key="7">
    <source>
        <dbReference type="NCBIfam" id="TIGR01068"/>
    </source>
</evidence>
<dbReference type="NCBIfam" id="TIGR01068">
    <property type="entry name" value="thioredoxin"/>
    <property type="match status" value="1"/>
</dbReference>
<proteinExistence type="inferred from homology"/>
<dbReference type="Proteomes" id="UP000033187">
    <property type="component" value="Chromosome 1"/>
</dbReference>
<evidence type="ECO:0000256" key="5">
    <source>
        <dbReference type="ARBA" id="ARBA00023157"/>
    </source>
</evidence>
<keyword evidence="6" id="KW-0676">Redox-active center</keyword>
<dbReference type="KEGG" id="fil:BN1229_v1_3452"/>
<dbReference type="AlphaFoldDB" id="A0A0D6JGF0"/>
<evidence type="ECO:0000256" key="4">
    <source>
        <dbReference type="ARBA" id="ARBA00022982"/>
    </source>
</evidence>
<sequence length="162" mass="17682">MAKPDTLIVTCPKCATLNRVPFEKLGDHGTCGKCHNPLFAGSPIELTSENFSKHAASSDIPLLIDFWASWCGPCRQMAPGFAAAAQKVEPRLRLGKVDTEKEQDLAARFGIRSIPSLVLLHKGEELARTTGAMPETALLNWIDNAMAKRQRHFPSQSIGDEA</sequence>
<evidence type="ECO:0000259" key="8">
    <source>
        <dbReference type="PROSITE" id="PS51352"/>
    </source>
</evidence>
<dbReference type="SUPFAM" id="SSF52833">
    <property type="entry name" value="Thioredoxin-like"/>
    <property type="match status" value="1"/>
</dbReference>
<dbReference type="KEGG" id="fiy:BN1229_v1_2471"/>
<accession>A0A0D6JGF0</accession>
<evidence type="ECO:0000256" key="3">
    <source>
        <dbReference type="ARBA" id="ARBA00022723"/>
    </source>
</evidence>
<keyword evidence="5" id="KW-1015">Disulfide bond</keyword>
<dbReference type="PROSITE" id="PS00194">
    <property type="entry name" value="THIOREDOXIN_1"/>
    <property type="match status" value="1"/>
</dbReference>
<dbReference type="Gene3D" id="3.40.30.10">
    <property type="entry name" value="Glutaredoxin"/>
    <property type="match status" value="1"/>
</dbReference>
<feature type="domain" description="Thioredoxin" evidence="8">
    <location>
        <begin position="42"/>
        <end position="147"/>
    </location>
</feature>
<dbReference type="GO" id="GO:0046872">
    <property type="term" value="F:metal ion binding"/>
    <property type="evidence" value="ECO:0007669"/>
    <property type="project" value="UniProtKB-KW"/>
</dbReference>
<keyword evidence="2" id="KW-0813">Transport</keyword>
<evidence type="ECO:0000256" key="2">
    <source>
        <dbReference type="ARBA" id="ARBA00022448"/>
    </source>
</evidence>
<dbReference type="Pfam" id="PF21352">
    <property type="entry name" value="Zn_ribbon_Thio2"/>
    <property type="match status" value="1"/>
</dbReference>
<dbReference type="Gene3D" id="2.30.30.380">
    <property type="entry name" value="Zn-finger domain of Sec23/24"/>
    <property type="match status" value="1"/>
</dbReference>
<dbReference type="PANTHER" id="PTHR45663">
    <property type="entry name" value="GEO12009P1"/>
    <property type="match status" value="1"/>
</dbReference>
<evidence type="ECO:0000256" key="6">
    <source>
        <dbReference type="ARBA" id="ARBA00023284"/>
    </source>
</evidence>
<dbReference type="EMBL" id="LN829119">
    <property type="protein sequence ID" value="CPR20134.1"/>
    <property type="molecule type" value="Genomic_DNA"/>
</dbReference>
<protein>
    <recommendedName>
        <fullName evidence="7">Thioredoxin</fullName>
    </recommendedName>
</protein>
<evidence type="ECO:0000313" key="9">
    <source>
        <dbReference type="EMBL" id="CPR20134.1"/>
    </source>
</evidence>
<keyword evidence="10" id="KW-1185">Reference proteome</keyword>
<dbReference type="RefSeq" id="WP_046479210.1">
    <property type="nucleotide sequence ID" value="NZ_LN829118.1"/>
</dbReference>
<reference evidence="10" key="1">
    <citation type="submission" date="2015-02" db="EMBL/GenBank/DDBJ databases">
        <authorList>
            <person name="Chooi Y.-H."/>
        </authorList>
    </citation>
    <scope>NUCLEOTIDE SEQUENCE [LARGE SCALE GENOMIC DNA]</scope>
    <source>
        <strain evidence="10">strain Y</strain>
    </source>
</reference>
<evidence type="ECO:0000256" key="1">
    <source>
        <dbReference type="ARBA" id="ARBA00008987"/>
    </source>
</evidence>
<keyword evidence="3" id="KW-0479">Metal-binding</keyword>
<name>A0A0D6JGF0_9HYPH</name>
<dbReference type="PROSITE" id="PS51352">
    <property type="entry name" value="THIOREDOXIN_2"/>
    <property type="match status" value="1"/>
</dbReference>
<dbReference type="OrthoDB" id="9790390at2"/>
<keyword evidence="4" id="KW-0249">Electron transport</keyword>
<dbReference type="InterPro" id="IPR049299">
    <property type="entry name" value="Thio2_N"/>
</dbReference>
<dbReference type="InterPro" id="IPR017937">
    <property type="entry name" value="Thioredoxin_CS"/>
</dbReference>
<dbReference type="PRINTS" id="PR00421">
    <property type="entry name" value="THIOREDOXIN"/>
</dbReference>
<dbReference type="Pfam" id="PF00085">
    <property type="entry name" value="Thioredoxin"/>
    <property type="match status" value="1"/>
</dbReference>
<dbReference type="InterPro" id="IPR036249">
    <property type="entry name" value="Thioredoxin-like_sf"/>
</dbReference>
<dbReference type="FunFam" id="3.40.30.10:FF:000001">
    <property type="entry name" value="Thioredoxin"/>
    <property type="match status" value="1"/>
</dbReference>
<organism evidence="9 10">
    <name type="scientific">Candidatus Filomicrobium marinum</name>
    <dbReference type="NCBI Taxonomy" id="1608628"/>
    <lineage>
        <taxon>Bacteria</taxon>
        <taxon>Pseudomonadati</taxon>
        <taxon>Pseudomonadota</taxon>
        <taxon>Alphaproteobacteria</taxon>
        <taxon>Hyphomicrobiales</taxon>
        <taxon>Hyphomicrobiaceae</taxon>
        <taxon>Filomicrobium</taxon>
    </lineage>
</organism>
<dbReference type="NCBIfam" id="NF008229">
    <property type="entry name" value="PRK10996.1"/>
    <property type="match status" value="1"/>
</dbReference>
<gene>
    <name evidence="9" type="ORF">YBN1229_v1_2471</name>
</gene>
<dbReference type="GO" id="GO:0015035">
    <property type="term" value="F:protein-disulfide reductase activity"/>
    <property type="evidence" value="ECO:0007669"/>
    <property type="project" value="UniProtKB-UniRule"/>
</dbReference>
<dbReference type="PANTHER" id="PTHR45663:SF11">
    <property type="entry name" value="GEO12009P1"/>
    <property type="match status" value="1"/>
</dbReference>
<dbReference type="CDD" id="cd02947">
    <property type="entry name" value="TRX_family"/>
    <property type="match status" value="1"/>
</dbReference>
<dbReference type="InterPro" id="IPR013766">
    <property type="entry name" value="Thioredoxin_domain"/>
</dbReference>
<comment type="similarity">
    <text evidence="1">Belongs to the thioredoxin family.</text>
</comment>
<evidence type="ECO:0000313" key="10">
    <source>
        <dbReference type="Proteomes" id="UP000033187"/>
    </source>
</evidence>
<dbReference type="GO" id="GO:0005737">
    <property type="term" value="C:cytoplasm"/>
    <property type="evidence" value="ECO:0007669"/>
    <property type="project" value="TreeGrafter"/>
</dbReference>